<feature type="region of interest" description="Disordered" evidence="9">
    <location>
        <begin position="249"/>
        <end position="285"/>
    </location>
</feature>
<feature type="transmembrane region" description="Helical" evidence="10">
    <location>
        <begin position="685"/>
        <end position="709"/>
    </location>
</feature>
<keyword evidence="5 8" id="KW-0406">Ion transport</keyword>
<evidence type="ECO:0000256" key="1">
    <source>
        <dbReference type="ARBA" id="ARBA00004141"/>
    </source>
</evidence>
<dbReference type="GO" id="GO:0030322">
    <property type="term" value="P:stabilization of membrane potential"/>
    <property type="evidence" value="ECO:0007669"/>
    <property type="project" value="TreeGrafter"/>
</dbReference>
<evidence type="ECO:0000313" key="13">
    <source>
        <dbReference type="Proteomes" id="UP000762676"/>
    </source>
</evidence>
<feature type="region of interest" description="Disordered" evidence="9">
    <location>
        <begin position="84"/>
        <end position="111"/>
    </location>
</feature>
<evidence type="ECO:0000256" key="4">
    <source>
        <dbReference type="ARBA" id="ARBA00022989"/>
    </source>
</evidence>
<dbReference type="EMBL" id="BMAT01002613">
    <property type="protein sequence ID" value="GFS10188.1"/>
    <property type="molecule type" value="Genomic_DNA"/>
</dbReference>
<comment type="subcellular location">
    <subcellularLocation>
        <location evidence="1">Membrane</location>
        <topology evidence="1">Multi-pass membrane protein</topology>
    </subcellularLocation>
</comment>
<dbReference type="Gene3D" id="1.10.287.70">
    <property type="match status" value="1"/>
</dbReference>
<keyword evidence="2 8" id="KW-0813">Transport</keyword>
<feature type="compositionally biased region" description="Polar residues" evidence="9">
    <location>
        <begin position="255"/>
        <end position="266"/>
    </location>
</feature>
<protein>
    <submittedName>
        <fullName evidence="12">Potassium channel subfamily K member 16</fullName>
    </submittedName>
</protein>
<dbReference type="SUPFAM" id="SSF81324">
    <property type="entry name" value="Voltage-gated potassium channels"/>
    <property type="match status" value="2"/>
</dbReference>
<sequence length="850" mass="93974">MFGNVSINSYTNSNSAFQSGRNFSNRSSAVTAEHERVPVTNTSDFICENSAEFLVVEIPPSTQYSQHEFQVENSCEIHDPSDYSNHAKIDMDKDSPSGVKVAPPEDEMDTGQATNSLVENVESTNLSDPGEHVGNGSVSNDATTVGISNSAEYDQDFNSSDNNSDQIIHFQGDLRDYTNDRRGQSPQRAFEPGFQGKLQVPSENGQNDMEELEEGPSSLYDALIQPYYSTRYRLKSLALAVSRSLPSSPRVRIGQKSSPSRYSQGTMMDFGSKSHRLKEGEDDVEDLNPDAETLIVPTILPSMYDEESNQEERPKSTSPKRPRTSQVSISSVKSVKTSVTKSTSVVDVSNGLSTLSPMQQEMPSRSHPNNNLPRSTSTPGLASNFASSAMSRSPPRFSTGGSLRDMGGQPWSLSRAESLAEQNGFQHCIVCRACSSRAKQIRPGRHFVLSWKQIIAMIFALSVYIAGGTLLFIQLEYTAETKRQDNFIRFFEGFVANHSCVQPSELLYVADTLLTDPNLAVLMLKEISANHQFFHEQSTTQFPDFTDEDKQGPASIDSELHNSTSDTPNIEFLDVQNSSGCLRNLNISLDASNFTNSSSRCNIWTSTARIWNVPNSLGFVISALTTIGYGLIVPRTAAGRLTCVAYGIVGIPLMLLFLGGIGEKMRRMTSRFIMRKRIFPCGKRFNQALNCSLLGMAGIMLLFMIPSIAFVYMEGWSVADAVYYCFISLSTIGFGDLMLGDPTSSAMLNKGIGHQLYRLVSLVWVLFGLAYVGMCITSLAHLIIRGSCGANNVETMRLKAELKRLKHEIRAQRMYTRRSGLAMWTSQMVDRDGGRWDFDHIAEDGDGQKY</sequence>
<feature type="transmembrane region" description="Helical" evidence="10">
    <location>
        <begin position="454"/>
        <end position="473"/>
    </location>
</feature>
<feature type="domain" description="Potassium channel" evidence="11">
    <location>
        <begin position="700"/>
        <end position="783"/>
    </location>
</feature>
<comment type="similarity">
    <text evidence="8">Belongs to the two pore domain potassium channel (TC 1.A.1.8) family.</text>
</comment>
<feature type="transmembrane region" description="Helical" evidence="10">
    <location>
        <begin position="759"/>
        <end position="784"/>
    </location>
</feature>
<dbReference type="GO" id="GO:0022841">
    <property type="term" value="F:potassium ion leak channel activity"/>
    <property type="evidence" value="ECO:0007669"/>
    <property type="project" value="TreeGrafter"/>
</dbReference>
<evidence type="ECO:0000256" key="6">
    <source>
        <dbReference type="ARBA" id="ARBA00023136"/>
    </source>
</evidence>
<comment type="caution">
    <text evidence="12">The sequence shown here is derived from an EMBL/GenBank/DDBJ whole genome shotgun (WGS) entry which is preliminary data.</text>
</comment>
<gene>
    <name evidence="12" type="ORF">ElyMa_001317000</name>
</gene>
<feature type="transmembrane region" description="Helical" evidence="10">
    <location>
        <begin position="721"/>
        <end position="739"/>
    </location>
</feature>
<keyword evidence="13" id="KW-1185">Reference proteome</keyword>
<reference evidence="12 13" key="1">
    <citation type="journal article" date="2021" name="Elife">
        <title>Chloroplast acquisition without the gene transfer in kleptoplastic sea slugs, Plakobranchus ocellatus.</title>
        <authorList>
            <person name="Maeda T."/>
            <person name="Takahashi S."/>
            <person name="Yoshida T."/>
            <person name="Shimamura S."/>
            <person name="Takaki Y."/>
            <person name="Nagai Y."/>
            <person name="Toyoda A."/>
            <person name="Suzuki Y."/>
            <person name="Arimoto A."/>
            <person name="Ishii H."/>
            <person name="Satoh N."/>
            <person name="Nishiyama T."/>
            <person name="Hasebe M."/>
            <person name="Maruyama T."/>
            <person name="Minagawa J."/>
            <person name="Obokata J."/>
            <person name="Shigenobu S."/>
        </authorList>
    </citation>
    <scope>NUCLEOTIDE SEQUENCE [LARGE SCALE GENOMIC DNA]</scope>
</reference>
<feature type="compositionally biased region" description="Basic and acidic residues" evidence="9">
    <location>
        <begin position="84"/>
        <end position="95"/>
    </location>
</feature>
<dbReference type="AlphaFoldDB" id="A0AAV4IID1"/>
<dbReference type="PRINTS" id="PR01333">
    <property type="entry name" value="2POREKCHANEL"/>
</dbReference>
<evidence type="ECO:0000259" key="11">
    <source>
        <dbReference type="Pfam" id="PF07885"/>
    </source>
</evidence>
<dbReference type="InterPro" id="IPR013099">
    <property type="entry name" value="K_chnl_dom"/>
</dbReference>
<dbReference type="PANTHER" id="PTHR11003">
    <property type="entry name" value="POTASSIUM CHANNEL, SUBFAMILY K"/>
    <property type="match status" value="1"/>
</dbReference>
<evidence type="ECO:0000256" key="3">
    <source>
        <dbReference type="ARBA" id="ARBA00022692"/>
    </source>
</evidence>
<feature type="domain" description="Potassium channel" evidence="11">
    <location>
        <begin position="608"/>
        <end position="666"/>
    </location>
</feature>
<dbReference type="GO" id="GO:0015271">
    <property type="term" value="F:outward rectifier potassium channel activity"/>
    <property type="evidence" value="ECO:0007669"/>
    <property type="project" value="TreeGrafter"/>
</dbReference>
<evidence type="ECO:0000313" key="12">
    <source>
        <dbReference type="EMBL" id="GFS10188.1"/>
    </source>
</evidence>
<feature type="region of interest" description="Disordered" evidence="9">
    <location>
        <begin position="176"/>
        <end position="211"/>
    </location>
</feature>
<dbReference type="GO" id="GO:0005886">
    <property type="term" value="C:plasma membrane"/>
    <property type="evidence" value="ECO:0007669"/>
    <property type="project" value="TreeGrafter"/>
</dbReference>
<keyword evidence="4 10" id="KW-1133">Transmembrane helix</keyword>
<keyword evidence="6 10" id="KW-0472">Membrane</keyword>
<evidence type="ECO:0000256" key="7">
    <source>
        <dbReference type="ARBA" id="ARBA00023303"/>
    </source>
</evidence>
<feature type="region of interest" description="Disordered" evidence="9">
    <location>
        <begin position="123"/>
        <end position="144"/>
    </location>
</feature>
<keyword evidence="7 8" id="KW-0407">Ion channel</keyword>
<name>A0AAV4IID1_9GAST</name>
<evidence type="ECO:0000256" key="5">
    <source>
        <dbReference type="ARBA" id="ARBA00023065"/>
    </source>
</evidence>
<dbReference type="Pfam" id="PF07885">
    <property type="entry name" value="Ion_trans_2"/>
    <property type="match status" value="2"/>
</dbReference>
<feature type="region of interest" description="Disordered" evidence="9">
    <location>
        <begin position="297"/>
        <end position="405"/>
    </location>
</feature>
<organism evidence="12 13">
    <name type="scientific">Elysia marginata</name>
    <dbReference type="NCBI Taxonomy" id="1093978"/>
    <lineage>
        <taxon>Eukaryota</taxon>
        <taxon>Metazoa</taxon>
        <taxon>Spiralia</taxon>
        <taxon>Lophotrochozoa</taxon>
        <taxon>Mollusca</taxon>
        <taxon>Gastropoda</taxon>
        <taxon>Heterobranchia</taxon>
        <taxon>Euthyneura</taxon>
        <taxon>Panpulmonata</taxon>
        <taxon>Sacoglossa</taxon>
        <taxon>Placobranchoidea</taxon>
        <taxon>Plakobranchidae</taxon>
        <taxon>Elysia</taxon>
    </lineage>
</organism>
<feature type="transmembrane region" description="Helical" evidence="10">
    <location>
        <begin position="610"/>
        <end position="632"/>
    </location>
</feature>
<proteinExistence type="inferred from homology"/>
<evidence type="ECO:0000256" key="8">
    <source>
        <dbReference type="RuleBase" id="RU003857"/>
    </source>
</evidence>
<accession>A0AAV4IID1</accession>
<dbReference type="PANTHER" id="PTHR11003:SF334">
    <property type="entry name" value="FI03418P"/>
    <property type="match status" value="1"/>
</dbReference>
<evidence type="ECO:0000256" key="2">
    <source>
        <dbReference type="ARBA" id="ARBA00022448"/>
    </source>
</evidence>
<evidence type="ECO:0000256" key="10">
    <source>
        <dbReference type="SAM" id="Phobius"/>
    </source>
</evidence>
<feature type="compositionally biased region" description="Polar residues" evidence="9">
    <location>
        <begin position="350"/>
        <end position="391"/>
    </location>
</feature>
<dbReference type="InterPro" id="IPR003280">
    <property type="entry name" value="2pore_dom_K_chnl"/>
</dbReference>
<dbReference type="Proteomes" id="UP000762676">
    <property type="component" value="Unassembled WGS sequence"/>
</dbReference>
<feature type="compositionally biased region" description="Low complexity" evidence="9">
    <location>
        <begin position="324"/>
        <end position="349"/>
    </location>
</feature>
<keyword evidence="3 8" id="KW-0812">Transmembrane</keyword>
<evidence type="ECO:0000256" key="9">
    <source>
        <dbReference type="SAM" id="MobiDB-lite"/>
    </source>
</evidence>
<feature type="transmembrane region" description="Helical" evidence="10">
    <location>
        <begin position="644"/>
        <end position="664"/>
    </location>
</feature>